<comment type="caution">
    <text evidence="7">The sequence shown here is derived from an EMBL/GenBank/DDBJ whole genome shotgun (WGS) entry which is preliminary data.</text>
</comment>
<evidence type="ECO:0000256" key="2">
    <source>
        <dbReference type="ARBA" id="ARBA00022448"/>
    </source>
</evidence>
<dbReference type="InterPro" id="IPR008969">
    <property type="entry name" value="CarboxyPept-like_regulatory"/>
</dbReference>
<evidence type="ECO:0000256" key="4">
    <source>
        <dbReference type="ARBA" id="ARBA00023136"/>
    </source>
</evidence>
<keyword evidence="7" id="KW-0675">Receptor</keyword>
<dbReference type="FunFam" id="2.170.130.10:FF:000003">
    <property type="entry name" value="SusC/RagA family TonB-linked outer membrane protein"/>
    <property type="match status" value="1"/>
</dbReference>
<dbReference type="NCBIfam" id="TIGR04057">
    <property type="entry name" value="SusC_RagA_signa"/>
    <property type="match status" value="1"/>
</dbReference>
<dbReference type="Gene3D" id="2.40.170.20">
    <property type="entry name" value="TonB-dependent receptor, beta-barrel domain"/>
    <property type="match status" value="1"/>
</dbReference>
<keyword evidence="2" id="KW-0813">Transport</keyword>
<sequence length="1025" mass="115224">MLLCLHFSGIINAQTSALVKGKIVDENGEPLIGVVIMEDKNLSNGITTDIDGMFRITMKNPNNKLLIKYLGYHAKEVFALEKPDLGTIQLELDTRKLEEVVVVGYGLQKRITNTGSVSAIQAEEIKTVPTSSIQNTLVGRLPGFFSQQRSGQPGQDAADFFIRGVNSLNGDATPLIVVDDVEYEYSQLAQLSANEIESITLLKDAATTAIYGLRGANGVLVVTTTRGKIGKPRINVTAETGISRVIRMPSYLDSYTTAMLRNEATINDSYGLSTPLVIPFTENDLKLFRDGSDPYGHPNVNWVDELLNRQSSQSRYVIDVSGGNEKIKYYTSLGFYNQNGILKYFEPTLATDDVDNNYYYKRYNFRSNLDISPIKTLKLRFDVNGRFETVNNPGGIHNSRGLFEELNKYAYLAPYAMPLRNPDGSYGYSSHMDGNSVVNPVSRLANGGYKREFRNNFNIIIGADQRLDFITPGLSAKVNVSYAGNYNENRNLTRDLNALPAWKYDSETGNYLIRNAANYRLPIYNLAYSNGTFNNAITIQGMLNFDQTFNGGHRVYGLVLVNQQSKEDKEKLKKNYRGFTFRGGYDYKQKYLVEFNLARNGNDRFRKDKRYGIFPAVSVGWNIAEENFFKDAAPIFDLLKIRGSYGIVGSDVSYQNTYGDKVEEEIKYTVGSNYYGSTTAEGSLVNPFVTWEKERKTDIGVDINLLKGKLTLTADYFYNFRYDQLISQGDVPLIIGQSLPKKNMGETENRGFDGMLNYKDKVGSVNVGVGFNISYAKNRIIYVSEAPDYPYQAQTGSKIGLKQGYQCIGFYQLNDFDENGNVKSDIAKPSWSVIQPGDLKYADMNKDGIINEADKTFLSKPNLPTTTYGLELSAGYYNFSLRALWQGAFDYAVYIYAEGSDAFNSNLIPWHLDRWTPQTAFTATYPRLGLDTNVNNISWKTESDFWMHDASYIRLKSLELAYQVPSEWLRSKQPYIGAVRLYLTGYNILNFTHMGKFQQDAEVANGTGNAYPNTANYNIGIQIAF</sequence>
<accession>A0A5J4SVH4</accession>
<dbReference type="NCBIfam" id="TIGR04056">
    <property type="entry name" value="OMP_RagA_SusC"/>
    <property type="match status" value="1"/>
</dbReference>
<evidence type="ECO:0000256" key="1">
    <source>
        <dbReference type="ARBA" id="ARBA00004571"/>
    </source>
</evidence>
<evidence type="ECO:0000259" key="6">
    <source>
        <dbReference type="Pfam" id="PF07715"/>
    </source>
</evidence>
<dbReference type="InterPro" id="IPR023997">
    <property type="entry name" value="TonB-dep_OMP_SusC/RagA_CS"/>
</dbReference>
<keyword evidence="4" id="KW-0472">Membrane</keyword>
<dbReference type="Pfam" id="PF13715">
    <property type="entry name" value="CarbopepD_reg_2"/>
    <property type="match status" value="1"/>
</dbReference>
<dbReference type="InterPro" id="IPR037066">
    <property type="entry name" value="Plug_dom_sf"/>
</dbReference>
<name>A0A5J4SVH4_9ZZZZ</name>
<keyword evidence="3" id="KW-0812">Transmembrane</keyword>
<dbReference type="PROSITE" id="PS52016">
    <property type="entry name" value="TONB_DEPENDENT_REC_3"/>
    <property type="match status" value="1"/>
</dbReference>
<feature type="domain" description="TonB-dependent receptor plug" evidence="6">
    <location>
        <begin position="112"/>
        <end position="219"/>
    </location>
</feature>
<dbReference type="EMBL" id="SNRY01000039">
    <property type="protein sequence ID" value="KAA6349792.1"/>
    <property type="molecule type" value="Genomic_DNA"/>
</dbReference>
<evidence type="ECO:0000313" key="7">
    <source>
        <dbReference type="EMBL" id="KAA6349792.1"/>
    </source>
</evidence>
<dbReference type="InterPro" id="IPR036942">
    <property type="entry name" value="Beta-barrel_TonB_sf"/>
</dbReference>
<dbReference type="InterPro" id="IPR039426">
    <property type="entry name" value="TonB-dep_rcpt-like"/>
</dbReference>
<evidence type="ECO:0000256" key="3">
    <source>
        <dbReference type="ARBA" id="ARBA00022692"/>
    </source>
</evidence>
<reference evidence="7" key="1">
    <citation type="submission" date="2019-03" db="EMBL/GenBank/DDBJ databases">
        <title>Single cell metagenomics reveals metabolic interactions within the superorganism composed of flagellate Streblomastix strix and complex community of Bacteroidetes bacteria on its surface.</title>
        <authorList>
            <person name="Treitli S.C."/>
            <person name="Kolisko M."/>
            <person name="Husnik F."/>
            <person name="Keeling P."/>
            <person name="Hampl V."/>
        </authorList>
    </citation>
    <scope>NUCLEOTIDE SEQUENCE</scope>
    <source>
        <strain evidence="7">STM</strain>
    </source>
</reference>
<dbReference type="InterPro" id="IPR023996">
    <property type="entry name" value="TonB-dep_OMP_SusC/RagA"/>
</dbReference>
<dbReference type="AlphaFoldDB" id="A0A5J4SVH4"/>
<evidence type="ECO:0000256" key="5">
    <source>
        <dbReference type="ARBA" id="ARBA00023237"/>
    </source>
</evidence>
<comment type="subcellular location">
    <subcellularLocation>
        <location evidence="1">Cell outer membrane</location>
        <topology evidence="1">Multi-pass membrane protein</topology>
    </subcellularLocation>
</comment>
<dbReference type="SUPFAM" id="SSF49464">
    <property type="entry name" value="Carboxypeptidase regulatory domain-like"/>
    <property type="match status" value="1"/>
</dbReference>
<dbReference type="GO" id="GO:0009279">
    <property type="term" value="C:cell outer membrane"/>
    <property type="evidence" value="ECO:0007669"/>
    <property type="project" value="UniProtKB-SubCell"/>
</dbReference>
<keyword evidence="5" id="KW-0998">Cell outer membrane</keyword>
<dbReference type="Pfam" id="PF07715">
    <property type="entry name" value="Plug"/>
    <property type="match status" value="1"/>
</dbReference>
<dbReference type="Gene3D" id="2.170.130.10">
    <property type="entry name" value="TonB-dependent receptor, plug domain"/>
    <property type="match status" value="1"/>
</dbReference>
<proteinExistence type="predicted"/>
<dbReference type="InterPro" id="IPR012910">
    <property type="entry name" value="Plug_dom"/>
</dbReference>
<gene>
    <name evidence="7" type="ORF">EZS27_002790</name>
</gene>
<dbReference type="SUPFAM" id="SSF56935">
    <property type="entry name" value="Porins"/>
    <property type="match status" value="1"/>
</dbReference>
<organism evidence="7">
    <name type="scientific">termite gut metagenome</name>
    <dbReference type="NCBI Taxonomy" id="433724"/>
    <lineage>
        <taxon>unclassified sequences</taxon>
        <taxon>metagenomes</taxon>
        <taxon>organismal metagenomes</taxon>
    </lineage>
</organism>
<protein>
    <submittedName>
        <fullName evidence="7">TonB-dependent receptor SusC</fullName>
    </submittedName>
</protein>